<accession>A0ACB8C3M8</accession>
<evidence type="ECO:0000313" key="2">
    <source>
        <dbReference type="Proteomes" id="UP000821865"/>
    </source>
</evidence>
<organism evidence="1 2">
    <name type="scientific">Dermacentor silvarum</name>
    <name type="common">Tick</name>
    <dbReference type="NCBI Taxonomy" id="543639"/>
    <lineage>
        <taxon>Eukaryota</taxon>
        <taxon>Metazoa</taxon>
        <taxon>Ecdysozoa</taxon>
        <taxon>Arthropoda</taxon>
        <taxon>Chelicerata</taxon>
        <taxon>Arachnida</taxon>
        <taxon>Acari</taxon>
        <taxon>Parasitiformes</taxon>
        <taxon>Ixodida</taxon>
        <taxon>Ixodoidea</taxon>
        <taxon>Ixodidae</taxon>
        <taxon>Rhipicephalinae</taxon>
        <taxon>Dermacentor</taxon>
    </lineage>
</organism>
<sequence>MLALTLAAGISFASTLRIGQGEIQRPELTQCPFTKKALELQNLVIQDLALGRDMKLNFTGLLLEETVGEPALKFTMWNSYNVRMPCIEDYGSCTYKMCGGTTVIEKMASGSWNNTCPILPGTYETYMKLPVISAAKYVRENGTFRVKLEAVNGREVVECKTFHVYLAPN</sequence>
<proteinExistence type="predicted"/>
<dbReference type="EMBL" id="CM023478">
    <property type="protein sequence ID" value="KAH7933438.1"/>
    <property type="molecule type" value="Genomic_DNA"/>
</dbReference>
<gene>
    <name evidence="1" type="ORF">HPB49_012534</name>
</gene>
<evidence type="ECO:0000313" key="1">
    <source>
        <dbReference type="EMBL" id="KAH7933438.1"/>
    </source>
</evidence>
<name>A0ACB8C3M8_DERSI</name>
<comment type="caution">
    <text evidence="1">The sequence shown here is derived from an EMBL/GenBank/DDBJ whole genome shotgun (WGS) entry which is preliminary data.</text>
</comment>
<reference evidence="1" key="1">
    <citation type="submission" date="2020-05" db="EMBL/GenBank/DDBJ databases">
        <title>Large-scale comparative analyses of tick genomes elucidate their genetic diversity and vector capacities.</title>
        <authorList>
            <person name="Jia N."/>
            <person name="Wang J."/>
            <person name="Shi W."/>
            <person name="Du L."/>
            <person name="Sun Y."/>
            <person name="Zhan W."/>
            <person name="Jiang J."/>
            <person name="Wang Q."/>
            <person name="Zhang B."/>
            <person name="Ji P."/>
            <person name="Sakyi L.B."/>
            <person name="Cui X."/>
            <person name="Yuan T."/>
            <person name="Jiang B."/>
            <person name="Yang W."/>
            <person name="Lam T.T.-Y."/>
            <person name="Chang Q."/>
            <person name="Ding S."/>
            <person name="Wang X."/>
            <person name="Zhu J."/>
            <person name="Ruan X."/>
            <person name="Zhao L."/>
            <person name="Wei J."/>
            <person name="Que T."/>
            <person name="Du C."/>
            <person name="Cheng J."/>
            <person name="Dai P."/>
            <person name="Han X."/>
            <person name="Huang E."/>
            <person name="Gao Y."/>
            <person name="Liu J."/>
            <person name="Shao H."/>
            <person name="Ye R."/>
            <person name="Li L."/>
            <person name="Wei W."/>
            <person name="Wang X."/>
            <person name="Wang C."/>
            <person name="Yang T."/>
            <person name="Huo Q."/>
            <person name="Li W."/>
            <person name="Guo W."/>
            <person name="Chen H."/>
            <person name="Zhou L."/>
            <person name="Ni X."/>
            <person name="Tian J."/>
            <person name="Zhou Y."/>
            <person name="Sheng Y."/>
            <person name="Liu T."/>
            <person name="Pan Y."/>
            <person name="Xia L."/>
            <person name="Li J."/>
            <person name="Zhao F."/>
            <person name="Cao W."/>
        </authorList>
    </citation>
    <scope>NUCLEOTIDE SEQUENCE</scope>
    <source>
        <strain evidence="1">Dsil-2018</strain>
    </source>
</reference>
<dbReference type="Proteomes" id="UP000821865">
    <property type="component" value="Chromosome 9"/>
</dbReference>
<protein>
    <submittedName>
        <fullName evidence="1">Uncharacterized protein</fullName>
    </submittedName>
</protein>
<keyword evidence="2" id="KW-1185">Reference proteome</keyword>